<dbReference type="Proteomes" id="UP001165427">
    <property type="component" value="Unassembled WGS sequence"/>
</dbReference>
<sequence>MAVHKGAIIRPAVIRGIRSPEFQVNLPPVQGAYFDLFGPRDQRRTVVIQADASVRASNQRSTVADNQVIVAGRIERDADTWLIIPQAFEQLAFAAVRVTHPREAMLDTALRISGYQALTADTAQHLEQQFGRSADAGLTIFNVIINEEHEIQT</sequence>
<protein>
    <submittedName>
        <fullName evidence="1">Uncharacterized protein</fullName>
    </submittedName>
</protein>
<name>A0AA41R386_9BACT</name>
<dbReference type="RefSeq" id="WP_246909109.1">
    <property type="nucleotide sequence ID" value="NZ_JALJRB010000013.1"/>
</dbReference>
<evidence type="ECO:0000313" key="1">
    <source>
        <dbReference type="EMBL" id="MCJ8501444.1"/>
    </source>
</evidence>
<organism evidence="1 2">
    <name type="scientific">Desulfatitalea alkaliphila</name>
    <dbReference type="NCBI Taxonomy" id="2929485"/>
    <lineage>
        <taxon>Bacteria</taxon>
        <taxon>Pseudomonadati</taxon>
        <taxon>Thermodesulfobacteriota</taxon>
        <taxon>Desulfobacteria</taxon>
        <taxon>Desulfobacterales</taxon>
        <taxon>Desulfosarcinaceae</taxon>
        <taxon>Desulfatitalea</taxon>
    </lineage>
</organism>
<proteinExistence type="predicted"/>
<dbReference type="AlphaFoldDB" id="A0AA41R386"/>
<reference evidence="1" key="1">
    <citation type="submission" date="2022-04" db="EMBL/GenBank/DDBJ databases">
        <title>Desulfatitalea alkaliphila sp. nov., a novel anaerobic sulfate-reducing bacterium isolated from terrestrial mud volcano, Taman Peninsula, Russia.</title>
        <authorList>
            <person name="Khomyakova M.A."/>
            <person name="Merkel A.Y."/>
            <person name="Slobodkin A.I."/>
        </authorList>
    </citation>
    <scope>NUCLEOTIDE SEQUENCE</scope>
    <source>
        <strain evidence="1">M08but</strain>
    </source>
</reference>
<evidence type="ECO:0000313" key="2">
    <source>
        <dbReference type="Proteomes" id="UP001165427"/>
    </source>
</evidence>
<keyword evidence="2" id="KW-1185">Reference proteome</keyword>
<gene>
    <name evidence="1" type="ORF">MRX98_12735</name>
</gene>
<comment type="caution">
    <text evidence="1">The sequence shown here is derived from an EMBL/GenBank/DDBJ whole genome shotgun (WGS) entry which is preliminary data.</text>
</comment>
<accession>A0AA41R386</accession>
<dbReference type="EMBL" id="JALJRB010000013">
    <property type="protein sequence ID" value="MCJ8501444.1"/>
    <property type="molecule type" value="Genomic_DNA"/>
</dbReference>